<gene>
    <name evidence="2" type="ORF">FPZ44_11675</name>
</gene>
<feature type="transmembrane region" description="Helical" evidence="1">
    <location>
        <begin position="98"/>
        <end position="116"/>
    </location>
</feature>
<reference evidence="2 3" key="1">
    <citation type="submission" date="2019-07" db="EMBL/GenBank/DDBJ databases">
        <authorList>
            <person name="Kim J."/>
        </authorList>
    </citation>
    <scope>NUCLEOTIDE SEQUENCE [LARGE SCALE GENOMIC DNA]</scope>
    <source>
        <strain evidence="2 3">N4</strain>
    </source>
</reference>
<dbReference type="InterPro" id="IPR014509">
    <property type="entry name" value="YjdF-like"/>
</dbReference>
<feature type="transmembrane region" description="Helical" evidence="1">
    <location>
        <begin position="63"/>
        <end position="86"/>
    </location>
</feature>
<feature type="transmembrane region" description="Helical" evidence="1">
    <location>
        <begin position="37"/>
        <end position="56"/>
    </location>
</feature>
<dbReference type="OrthoDB" id="4966203at2"/>
<dbReference type="Proteomes" id="UP000318102">
    <property type="component" value="Unassembled WGS sequence"/>
</dbReference>
<feature type="transmembrane region" description="Helical" evidence="1">
    <location>
        <begin position="128"/>
        <end position="146"/>
    </location>
</feature>
<keyword evidence="1" id="KW-0472">Membrane</keyword>
<sequence length="199" mass="22392">MKQKKKLTFNDLFELSLYLICLVTFVYYLVIGNGGKVFQSALIIVVLLLLRGLITWTKSDLPFALRFSILFFITLAMLLANLFNMYGVIPHLDKIEHLLSGVILCFVGLFILGKMIRRHHSQVAPSIAIWFAFFFAVAMAGVWEIYEFTVDGLLGFKSQNGSLYDTMLDIICGTVGAIAAAIYLTCKVKREPNSLFDSK</sequence>
<feature type="transmembrane region" description="Helical" evidence="1">
    <location>
        <begin position="166"/>
        <end position="186"/>
    </location>
</feature>
<keyword evidence="1" id="KW-0812">Transmembrane</keyword>
<proteinExistence type="predicted"/>
<keyword evidence="3" id="KW-1185">Reference proteome</keyword>
<protein>
    <recommendedName>
        <fullName evidence="4">Membrane-spanning protein</fullName>
    </recommendedName>
</protein>
<feature type="transmembrane region" description="Helical" evidence="1">
    <location>
        <begin position="12"/>
        <end position="31"/>
    </location>
</feature>
<keyword evidence="1" id="KW-1133">Transmembrane helix</keyword>
<evidence type="ECO:0008006" key="4">
    <source>
        <dbReference type="Google" id="ProtNLM"/>
    </source>
</evidence>
<accession>A0A559J1D7</accession>
<name>A0A559J1D7_9BACL</name>
<evidence type="ECO:0000256" key="1">
    <source>
        <dbReference type="SAM" id="Phobius"/>
    </source>
</evidence>
<dbReference type="AlphaFoldDB" id="A0A559J1D7"/>
<evidence type="ECO:0000313" key="2">
    <source>
        <dbReference type="EMBL" id="TVX93661.1"/>
    </source>
</evidence>
<comment type="caution">
    <text evidence="2">The sequence shown here is derived from an EMBL/GenBank/DDBJ whole genome shotgun (WGS) entry which is preliminary data.</text>
</comment>
<dbReference type="RefSeq" id="WP_144990359.1">
    <property type="nucleotide sequence ID" value="NZ_VNJK01000001.1"/>
</dbReference>
<evidence type="ECO:0000313" key="3">
    <source>
        <dbReference type="Proteomes" id="UP000318102"/>
    </source>
</evidence>
<dbReference type="Pfam" id="PF09997">
    <property type="entry name" value="DUF2238"/>
    <property type="match status" value="1"/>
</dbReference>
<dbReference type="EMBL" id="VNJK01000001">
    <property type="protein sequence ID" value="TVX93661.1"/>
    <property type="molecule type" value="Genomic_DNA"/>
</dbReference>
<organism evidence="2 3">
    <name type="scientific">Paenibacillus agilis</name>
    <dbReference type="NCBI Taxonomy" id="3020863"/>
    <lineage>
        <taxon>Bacteria</taxon>
        <taxon>Bacillati</taxon>
        <taxon>Bacillota</taxon>
        <taxon>Bacilli</taxon>
        <taxon>Bacillales</taxon>
        <taxon>Paenibacillaceae</taxon>
        <taxon>Paenibacillus</taxon>
    </lineage>
</organism>